<dbReference type="InterPro" id="IPR047819">
    <property type="entry name" value="P5A-ATPase_N"/>
</dbReference>
<feature type="transmembrane region" description="Helical" evidence="13">
    <location>
        <begin position="1154"/>
        <end position="1173"/>
    </location>
</feature>
<dbReference type="Gene3D" id="2.70.150.10">
    <property type="entry name" value="Calcium-transporting ATPase, cytoplasmic transduction domain A"/>
    <property type="match status" value="1"/>
</dbReference>
<feature type="transmembrane region" description="Helical" evidence="13">
    <location>
        <begin position="675"/>
        <end position="698"/>
    </location>
</feature>
<dbReference type="FunFam" id="3.40.50.1000:FF:000068">
    <property type="entry name" value="Cation-transporting ATPase"/>
    <property type="match status" value="1"/>
</dbReference>
<dbReference type="InterPro" id="IPR008250">
    <property type="entry name" value="ATPase_P-typ_transduc_dom_A_sf"/>
</dbReference>
<dbReference type="FunFam" id="2.70.150.10:FF:000057">
    <property type="entry name" value="Cation-transporting ATPase"/>
    <property type="match status" value="1"/>
</dbReference>
<evidence type="ECO:0000256" key="8">
    <source>
        <dbReference type="ARBA" id="ARBA00022842"/>
    </source>
</evidence>
<dbReference type="GO" id="GO:0046872">
    <property type="term" value="F:metal ion binding"/>
    <property type="evidence" value="ECO:0007669"/>
    <property type="project" value="UniProtKB-UniRule"/>
</dbReference>
<evidence type="ECO:0000256" key="9">
    <source>
        <dbReference type="ARBA" id="ARBA00022967"/>
    </source>
</evidence>
<dbReference type="InterPro" id="IPR018303">
    <property type="entry name" value="ATPase_P-typ_P_site"/>
</dbReference>
<dbReference type="Pfam" id="PF00690">
    <property type="entry name" value="Cation_ATPase_N"/>
    <property type="match status" value="1"/>
</dbReference>
<accession>A0A060TCR2</accession>
<dbReference type="Gene3D" id="3.40.1110.10">
    <property type="entry name" value="Calcium-transporting ATPase, cytoplasmic domain N"/>
    <property type="match status" value="1"/>
</dbReference>
<evidence type="ECO:0000256" key="6">
    <source>
        <dbReference type="ARBA" id="ARBA00022741"/>
    </source>
</evidence>
<protein>
    <recommendedName>
        <fullName evidence="13">Cation-transporting ATPase</fullName>
        <ecNumber evidence="13">7.2.2.-</ecNumber>
    </recommendedName>
</protein>
<dbReference type="InterPro" id="IPR036412">
    <property type="entry name" value="HAD-like_sf"/>
</dbReference>
<dbReference type="EC" id="7.2.2.-" evidence="13"/>
<dbReference type="InterPro" id="IPR059000">
    <property type="entry name" value="ATPase_P-type_domA"/>
</dbReference>
<keyword evidence="8 13" id="KW-0460">Magnesium</keyword>
<dbReference type="GO" id="GO:0006874">
    <property type="term" value="P:intracellular calcium ion homeostasis"/>
    <property type="evidence" value="ECO:0007669"/>
    <property type="project" value="TreeGrafter"/>
</dbReference>
<comment type="subcellular location">
    <subcellularLocation>
        <location evidence="1 13">Membrane</location>
        <topology evidence="1 13">Multi-pass membrane protein</topology>
    </subcellularLocation>
</comment>
<evidence type="ECO:0000256" key="2">
    <source>
        <dbReference type="ARBA" id="ARBA00006000"/>
    </source>
</evidence>
<feature type="transmembrane region" description="Helical" evidence="13">
    <location>
        <begin position="1130"/>
        <end position="1148"/>
    </location>
</feature>
<keyword evidence="11 13" id="KW-0472">Membrane</keyword>
<feature type="domain" description="P-type ATPase A" evidence="15">
    <location>
        <begin position="487"/>
        <end position="629"/>
    </location>
</feature>
<reference evidence="18" key="2">
    <citation type="submission" date="2014-06" db="EMBL/GenBank/DDBJ databases">
        <title>The complete genome of Blastobotrys (Arxula) adeninivorans LS3 - a yeast of biotechnological interest.</title>
        <authorList>
            <person name="Kunze G."/>
            <person name="Gaillardin C."/>
            <person name="Czernicka M."/>
            <person name="Durrens P."/>
            <person name="Martin T."/>
            <person name="Boer E."/>
            <person name="Gabaldon T."/>
            <person name="Cruz J."/>
            <person name="Talla E."/>
            <person name="Marck C."/>
            <person name="Goffeau A."/>
            <person name="Barbe V."/>
            <person name="Baret P."/>
            <person name="Baronian K."/>
            <person name="Beier S."/>
            <person name="Bleykasten C."/>
            <person name="Bode R."/>
            <person name="Casaregola S."/>
            <person name="Despons L."/>
            <person name="Fairhead C."/>
            <person name="Giersberg M."/>
            <person name="Gierski P."/>
            <person name="Hahnel U."/>
            <person name="Hartmann A."/>
            <person name="Jankowska D."/>
            <person name="Jubin C."/>
            <person name="Jung P."/>
            <person name="Lafontaine I."/>
            <person name="Leh-Louis V."/>
            <person name="Lemaire M."/>
            <person name="Marcet-Houben M."/>
            <person name="Mascher M."/>
            <person name="Morel G."/>
            <person name="Richard G.-F."/>
            <person name="Riechen J."/>
            <person name="Sacerdot C."/>
            <person name="Sarkar A."/>
            <person name="Savel G."/>
            <person name="Schacherer J."/>
            <person name="Sherman D."/>
            <person name="Straub M.-L."/>
            <person name="Stein N."/>
            <person name="Thierry A."/>
            <person name="Trautwein-Schult A."/>
            <person name="Westhof E."/>
            <person name="Worch S."/>
            <person name="Dujon B."/>
            <person name="Souciet J.-L."/>
            <person name="Wincker P."/>
            <person name="Scholz U."/>
            <person name="Neuveglise N."/>
        </authorList>
    </citation>
    <scope>NUCLEOTIDE SEQUENCE</scope>
    <source>
        <strain evidence="18">LS3</strain>
    </source>
</reference>
<feature type="domain" description="P5B-type ATPase N-terminal" evidence="17">
    <location>
        <begin position="233"/>
        <end position="371"/>
    </location>
</feature>
<dbReference type="GO" id="GO:0016020">
    <property type="term" value="C:membrane"/>
    <property type="evidence" value="ECO:0007669"/>
    <property type="project" value="UniProtKB-SubCell"/>
</dbReference>
<feature type="region of interest" description="Disordered" evidence="14">
    <location>
        <begin position="59"/>
        <end position="92"/>
    </location>
</feature>
<dbReference type="InterPro" id="IPR001757">
    <property type="entry name" value="P_typ_ATPase"/>
</dbReference>
<evidence type="ECO:0000256" key="1">
    <source>
        <dbReference type="ARBA" id="ARBA00004141"/>
    </source>
</evidence>
<keyword evidence="5 13" id="KW-0479">Metal-binding</keyword>
<dbReference type="SFLD" id="SFLDF00027">
    <property type="entry name" value="p-type_atpase"/>
    <property type="match status" value="1"/>
</dbReference>
<evidence type="ECO:0000259" key="15">
    <source>
        <dbReference type="Pfam" id="PF00122"/>
    </source>
</evidence>
<feature type="transmembrane region" description="Helical" evidence="13">
    <location>
        <begin position="1302"/>
        <end position="1327"/>
    </location>
</feature>
<evidence type="ECO:0000256" key="14">
    <source>
        <dbReference type="SAM" id="MobiDB-lite"/>
    </source>
</evidence>
<dbReference type="Gene3D" id="3.40.50.1000">
    <property type="entry name" value="HAD superfamily/HAD-like"/>
    <property type="match status" value="1"/>
</dbReference>
<dbReference type="GO" id="GO:0016887">
    <property type="term" value="F:ATP hydrolysis activity"/>
    <property type="evidence" value="ECO:0007669"/>
    <property type="project" value="InterPro"/>
</dbReference>
<evidence type="ECO:0000256" key="13">
    <source>
        <dbReference type="RuleBase" id="RU362082"/>
    </source>
</evidence>
<comment type="similarity">
    <text evidence="2 13">Belongs to the cation transport ATPase (P-type) (TC 3.A.3) family. Type V subfamily.</text>
</comment>
<keyword evidence="7 13" id="KW-0067">ATP-binding</keyword>
<dbReference type="PRINTS" id="PR00119">
    <property type="entry name" value="CATATPASE"/>
</dbReference>
<proteinExistence type="inferred from homology"/>
<dbReference type="InterPro" id="IPR023214">
    <property type="entry name" value="HAD_sf"/>
</dbReference>
<dbReference type="PROSITE" id="PS01229">
    <property type="entry name" value="COF_2"/>
    <property type="match status" value="1"/>
</dbReference>
<dbReference type="NCBIfam" id="TIGR01494">
    <property type="entry name" value="ATPase_P-type"/>
    <property type="match status" value="3"/>
</dbReference>
<keyword evidence="3" id="KW-0597">Phosphoprotein</keyword>
<dbReference type="PANTHER" id="PTHR45630">
    <property type="entry name" value="CATION-TRANSPORTING ATPASE-RELATED"/>
    <property type="match status" value="1"/>
</dbReference>
<sequence>MSDDRVTRFNRAPSFRRSESIASQFSQSGNFGHYAENASDQIFAGPVSESIPSSYSAFHHRRYSRSSSRAPHKRRQSSEVEQDLSASFSSQRRPSFASSVASGVHESRSNFRFFTQQEVTDADGTSTVAYDMDPVDYERYRELQDDSESGEYTPSIYDNPHQHPSRYGYEGDDSVEYYHSTEEPQATRPRRRSSAYDDVVSSEEPLLEPSYSNEQINVYPSIRRQQRFYISEEDIVIVIAAYKNSYIRSIFYYLLCVGTFGLAFLILRWFPRLRVSCVGKPCPMGECDWVVIEDQWGQLAIETVDAKRYNRSMSTVFRLADEKHEQPATVEHDLGSPLGDGINDEDEYIDPDPPIPTLRFFEYRYIRFFYHPGEDFFRTNLDWVDPGWLNGSVQEGIESDDYHDRQTVFGPNAINIREKTTLQLLVDEVLHPFYVFQIFSIILWACDEYYYYAGCIFLISLFSVGNALIETKRTLHRLRELSRFECEVRVYRNGFWTTISSEDLVPGDVYELSDPSLSFLPCDSLLLSGDCIVNESMLTGESVPVSKIPANEDAYHHLVYPEKSQGSNVSPRVVRSYLYSGTKIISVKRPLRDGVEADDNIDEDSLGVSLAMVVRTGFGTTKGALVRSMLFPKPSGFKFYRDSFKYIGVMAVIAAVGFLVSAYSFIKMHLETRLIILRALDLITIVVPPALPATLTIGTNISLARLRKKSIFCISPNRVNVGGKLDIVCFDKTGTLTEDGLDVLGVRLIQDHYCQFSGMYKDLIHHEEETSDHAMLYTLATCHELRTVDGELIGDPLDLKMFEFTGWTFQEVGLGGRISRSPDGIVLETIKQFEFESKLRRMSVLVKQRGSPGVSVFVKGAPEVMAEICDPETLPEDYWSQLEYYTHRGYRVIACASKPYDGTKLGADREEVERGLKLIGFIIFENRLKPTTSSAIRKLGRANIRTVMCTGDNVLTAISVGKECYMLKADSPVFVPHFDENMTSLRWECIDDPELVLDSELMTPVPRLDDDDYSLAVTGDAFRYILQYGSEYQVEQMLLRGAIFARMSPDEKHELVEKLQELDYTTCFCGDGANDCGALKAADVGVSLSEAEASVAAPFTSSKFEISCVLDVIKEGRCALSTSFSCFKYMSMYSAIQFVSVTILYSLGSNLGDFQFLWIDLFLILPIAIFMAWAKPFDVLSIKRPTASLTSRKVLVPLLGQITIFAVFQLIVWYAVKLQSWYEPPIRGGSDDEVVSSDNSSLFVASCLQYIFIAIVLSVGPPYRQPMYKNLPFVGTVIVCTVCTLGILLVDENSQFGQLMQLSYLSTVFKVGLVFLMALNFVVSLSYESAMAPILIKALMGIKRLFGVGKMHSNKRYKVLLQENFTV</sequence>
<dbReference type="FunFam" id="1.20.1110.10:FF:000032">
    <property type="entry name" value="Cation-transporting ATPase"/>
    <property type="match status" value="1"/>
</dbReference>
<dbReference type="InterPro" id="IPR023298">
    <property type="entry name" value="ATPase_P-typ_TM_dom_sf"/>
</dbReference>
<feature type="transmembrane region" description="Helical" evidence="13">
    <location>
        <begin position="250"/>
        <end position="270"/>
    </location>
</feature>
<dbReference type="Pfam" id="PF12409">
    <property type="entry name" value="P5-ATPase"/>
    <property type="match status" value="1"/>
</dbReference>
<organism evidence="18">
    <name type="scientific">Blastobotrys adeninivorans</name>
    <name type="common">Yeast</name>
    <name type="synonym">Arxula adeninivorans</name>
    <dbReference type="NCBI Taxonomy" id="409370"/>
    <lineage>
        <taxon>Eukaryota</taxon>
        <taxon>Fungi</taxon>
        <taxon>Dikarya</taxon>
        <taxon>Ascomycota</taxon>
        <taxon>Saccharomycotina</taxon>
        <taxon>Dipodascomycetes</taxon>
        <taxon>Dipodascales</taxon>
        <taxon>Trichomonascaceae</taxon>
        <taxon>Blastobotrys</taxon>
    </lineage>
</organism>
<evidence type="ECO:0000256" key="5">
    <source>
        <dbReference type="ARBA" id="ARBA00022723"/>
    </source>
</evidence>
<evidence type="ECO:0000259" key="16">
    <source>
        <dbReference type="Pfam" id="PF00690"/>
    </source>
</evidence>
<dbReference type="GO" id="GO:0019829">
    <property type="term" value="F:ATPase-coupled monoatomic cation transmembrane transporter activity"/>
    <property type="evidence" value="ECO:0007669"/>
    <property type="project" value="UniProtKB-UniRule"/>
</dbReference>
<feature type="region of interest" description="Disordered" evidence="14">
    <location>
        <begin position="1"/>
        <end position="23"/>
    </location>
</feature>
<gene>
    <name evidence="18" type="ORF">GNLVRS02_ARAD1D44946g</name>
</gene>
<keyword evidence="4 13" id="KW-0812">Transmembrane</keyword>
<dbReference type="InterPro" id="IPR047821">
    <property type="entry name" value="P5B-type_ATPase"/>
</dbReference>
<keyword evidence="6 13" id="KW-0547">Nucleotide-binding</keyword>
<dbReference type="SUPFAM" id="SSF81660">
    <property type="entry name" value="Metal cation-transporting ATPase, ATP-binding domain N"/>
    <property type="match status" value="1"/>
</dbReference>
<dbReference type="GO" id="GO:0005524">
    <property type="term" value="F:ATP binding"/>
    <property type="evidence" value="ECO:0007669"/>
    <property type="project" value="UniProtKB-UniRule"/>
</dbReference>
<feature type="transmembrane region" description="Helical" evidence="13">
    <location>
        <begin position="1271"/>
        <end position="1290"/>
    </location>
</feature>
<keyword evidence="9 13" id="KW-1278">Translocase</keyword>
<dbReference type="EMBL" id="HG937694">
    <property type="protein sequence ID" value="CDP38890.1"/>
    <property type="molecule type" value="Genomic_DNA"/>
</dbReference>
<evidence type="ECO:0000256" key="4">
    <source>
        <dbReference type="ARBA" id="ARBA00022692"/>
    </source>
</evidence>
<feature type="region of interest" description="Disordered" evidence="14">
    <location>
        <begin position="143"/>
        <end position="203"/>
    </location>
</feature>
<evidence type="ECO:0000313" key="18">
    <source>
        <dbReference type="EMBL" id="CDP38890.1"/>
    </source>
</evidence>
<keyword evidence="10 13" id="KW-1133">Transmembrane helix</keyword>
<reference evidence="18" key="1">
    <citation type="submission" date="2014-02" db="EMBL/GenBank/DDBJ databases">
        <authorList>
            <person name="Genoscope - CEA"/>
        </authorList>
    </citation>
    <scope>NUCLEOTIDE SEQUENCE</scope>
    <source>
        <strain evidence="18">LS3</strain>
    </source>
</reference>
<dbReference type="CDD" id="cd07542">
    <property type="entry name" value="P-type_ATPase_cation"/>
    <property type="match status" value="1"/>
</dbReference>
<feature type="transmembrane region" description="Helical" evidence="13">
    <location>
        <begin position="643"/>
        <end position="663"/>
    </location>
</feature>
<feature type="domain" description="Cation-transporting P-type ATPase N-terminal" evidence="16">
    <location>
        <begin position="389"/>
        <end position="444"/>
    </location>
</feature>
<feature type="transmembrane region" description="Helical" evidence="13">
    <location>
        <begin position="1240"/>
        <end position="1259"/>
    </location>
</feature>
<comment type="catalytic activity">
    <reaction evidence="12 13">
        <text>ATP + H2O = ADP + phosphate + H(+)</text>
        <dbReference type="Rhea" id="RHEA:13065"/>
        <dbReference type="ChEBI" id="CHEBI:15377"/>
        <dbReference type="ChEBI" id="CHEBI:15378"/>
        <dbReference type="ChEBI" id="CHEBI:30616"/>
        <dbReference type="ChEBI" id="CHEBI:43474"/>
        <dbReference type="ChEBI" id="CHEBI:456216"/>
    </reaction>
</comment>
<dbReference type="Gene3D" id="1.20.1110.10">
    <property type="entry name" value="Calcium-transporting ATPase, transmembrane domain"/>
    <property type="match status" value="1"/>
</dbReference>
<evidence type="ECO:0000259" key="17">
    <source>
        <dbReference type="Pfam" id="PF12409"/>
    </source>
</evidence>
<dbReference type="PROSITE" id="PS00154">
    <property type="entry name" value="ATPASE_E1_E2"/>
    <property type="match status" value="1"/>
</dbReference>
<name>A0A060TCR2_BLAAD</name>
<evidence type="ECO:0000256" key="3">
    <source>
        <dbReference type="ARBA" id="ARBA00022553"/>
    </source>
</evidence>
<dbReference type="InterPro" id="IPR006544">
    <property type="entry name" value="P-type_TPase_V"/>
</dbReference>
<dbReference type="Pfam" id="PF00122">
    <property type="entry name" value="E1-E2_ATPase"/>
    <property type="match status" value="1"/>
</dbReference>
<dbReference type="SUPFAM" id="SSF81665">
    <property type="entry name" value="Calcium ATPase, transmembrane domain M"/>
    <property type="match status" value="1"/>
</dbReference>
<dbReference type="SFLD" id="SFLDS00003">
    <property type="entry name" value="Haloacid_Dehalogenase"/>
    <property type="match status" value="1"/>
</dbReference>
<dbReference type="Pfam" id="PF13246">
    <property type="entry name" value="Cation_ATPase"/>
    <property type="match status" value="1"/>
</dbReference>
<dbReference type="NCBIfam" id="TIGR01657">
    <property type="entry name" value="P-ATPase-V"/>
    <property type="match status" value="1"/>
</dbReference>
<dbReference type="GO" id="GO:0022890">
    <property type="term" value="F:inorganic cation transmembrane transporter activity"/>
    <property type="evidence" value="ECO:0007669"/>
    <property type="project" value="UniProtKB-ARBA"/>
</dbReference>
<evidence type="ECO:0000256" key="7">
    <source>
        <dbReference type="ARBA" id="ARBA00022840"/>
    </source>
</evidence>
<feature type="transmembrane region" description="Helical" evidence="13">
    <location>
        <begin position="1194"/>
        <end position="1216"/>
    </location>
</feature>
<evidence type="ECO:0000256" key="12">
    <source>
        <dbReference type="ARBA" id="ARBA00049360"/>
    </source>
</evidence>
<dbReference type="GO" id="GO:0015662">
    <property type="term" value="F:P-type ion transporter activity"/>
    <property type="evidence" value="ECO:0007669"/>
    <property type="project" value="InterPro"/>
</dbReference>
<evidence type="ECO:0000256" key="11">
    <source>
        <dbReference type="ARBA" id="ARBA00023136"/>
    </source>
</evidence>
<dbReference type="PhylomeDB" id="A0A060TCR2"/>
<dbReference type="GO" id="GO:0098662">
    <property type="term" value="P:inorganic cation transmembrane transport"/>
    <property type="evidence" value="ECO:0007669"/>
    <property type="project" value="UniProtKB-ARBA"/>
</dbReference>
<feature type="transmembrane region" description="Helical" evidence="13">
    <location>
        <begin position="449"/>
        <end position="469"/>
    </location>
</feature>
<dbReference type="SUPFAM" id="SSF81653">
    <property type="entry name" value="Calcium ATPase, transduction domain A"/>
    <property type="match status" value="1"/>
</dbReference>
<dbReference type="SUPFAM" id="SSF56784">
    <property type="entry name" value="HAD-like"/>
    <property type="match status" value="1"/>
</dbReference>
<evidence type="ECO:0000256" key="10">
    <source>
        <dbReference type="ARBA" id="ARBA00022989"/>
    </source>
</evidence>
<feature type="compositionally biased region" description="Basic residues" evidence="14">
    <location>
        <begin position="59"/>
        <end position="75"/>
    </location>
</feature>
<dbReference type="SFLD" id="SFLDG00002">
    <property type="entry name" value="C1.7:_P-type_atpase_like"/>
    <property type="match status" value="1"/>
</dbReference>
<dbReference type="InterPro" id="IPR044492">
    <property type="entry name" value="P_typ_ATPase_HD_dom"/>
</dbReference>
<dbReference type="PANTHER" id="PTHR45630:SF8">
    <property type="entry name" value="CATION-TRANSPORTING ATPASE"/>
    <property type="match status" value="1"/>
</dbReference>
<dbReference type="InterPro" id="IPR004014">
    <property type="entry name" value="ATPase_P-typ_cation-transptr_N"/>
</dbReference>
<dbReference type="InterPro" id="IPR023299">
    <property type="entry name" value="ATPase_P-typ_cyto_dom_N"/>
</dbReference>